<organism evidence="2 3">
    <name type="scientific">Bordetella genomosp. 10</name>
    <dbReference type="NCBI Taxonomy" id="1416804"/>
    <lineage>
        <taxon>Bacteria</taxon>
        <taxon>Pseudomonadati</taxon>
        <taxon>Pseudomonadota</taxon>
        <taxon>Betaproteobacteria</taxon>
        <taxon>Burkholderiales</taxon>
        <taxon>Alcaligenaceae</taxon>
        <taxon>Bordetella</taxon>
    </lineage>
</organism>
<dbReference type="InterPro" id="IPR050259">
    <property type="entry name" value="SDR"/>
</dbReference>
<evidence type="ECO:0000313" key="2">
    <source>
        <dbReference type="EMBL" id="OZI34875.1"/>
    </source>
</evidence>
<name>A0A261SCI2_9BORD</name>
<dbReference type="Pfam" id="PF13561">
    <property type="entry name" value="adh_short_C2"/>
    <property type="match status" value="1"/>
</dbReference>
<dbReference type="SUPFAM" id="SSF51735">
    <property type="entry name" value="NAD(P)-binding Rossmann-fold domains"/>
    <property type="match status" value="1"/>
</dbReference>
<dbReference type="AlphaFoldDB" id="A0A261SCI2"/>
<dbReference type="PRINTS" id="PR00081">
    <property type="entry name" value="GDHRDH"/>
</dbReference>
<dbReference type="OrthoDB" id="9810734at2"/>
<sequence length="262" mass="27516">MDLQLRGDRILVVGASSGIGLATARALALEGADVTLVGRDDARIAAAASALAGETGAPVRGIAADVTDAASVEALRARWDAEGQALDALVVATGGSRRARFEELDDAAWLENYEYNILGGVRLVRAFLPALRRAEGARVLLFGAAAAKMPYPNQVVSNVHKAGLLALTKTLAGELAPGIRVNAICPGRTLTSLWLDRARDLARVQGKTPQEIIDHFAEEILAGRFAEPREIGDVAAFILSPRASYVMGQCINVDGGIARGLL</sequence>
<reference evidence="3" key="1">
    <citation type="submission" date="2017-05" db="EMBL/GenBank/DDBJ databases">
        <title>Complete and WGS of Bordetella genogroups.</title>
        <authorList>
            <person name="Spilker T."/>
            <person name="Lipuma J."/>
        </authorList>
    </citation>
    <scope>NUCLEOTIDE SEQUENCE [LARGE SCALE GENOMIC DNA]</scope>
    <source>
        <strain evidence="3">AU16122</strain>
    </source>
</reference>
<comment type="caution">
    <text evidence="2">The sequence shown here is derived from an EMBL/GenBank/DDBJ whole genome shotgun (WGS) entry which is preliminary data.</text>
</comment>
<dbReference type="EMBL" id="NEVM01000002">
    <property type="protein sequence ID" value="OZI34875.1"/>
    <property type="molecule type" value="Genomic_DNA"/>
</dbReference>
<protein>
    <submittedName>
        <fullName evidence="2">Short-chain dehydrogenase</fullName>
    </submittedName>
</protein>
<keyword evidence="3" id="KW-1185">Reference proteome</keyword>
<dbReference type="InterPro" id="IPR036291">
    <property type="entry name" value="NAD(P)-bd_dom_sf"/>
</dbReference>
<comment type="similarity">
    <text evidence="1">Belongs to the short-chain dehydrogenases/reductases (SDR) family.</text>
</comment>
<dbReference type="PANTHER" id="PTHR42879:SF6">
    <property type="entry name" value="NADPH-DEPENDENT REDUCTASE BACG"/>
    <property type="match status" value="1"/>
</dbReference>
<dbReference type="Proteomes" id="UP000216020">
    <property type="component" value="Unassembled WGS sequence"/>
</dbReference>
<dbReference type="RefSeq" id="WP_094853865.1">
    <property type="nucleotide sequence ID" value="NZ_NEVM01000002.1"/>
</dbReference>
<proteinExistence type="inferred from homology"/>
<dbReference type="Gene3D" id="3.40.50.720">
    <property type="entry name" value="NAD(P)-binding Rossmann-like Domain"/>
    <property type="match status" value="1"/>
</dbReference>
<dbReference type="InterPro" id="IPR002347">
    <property type="entry name" value="SDR_fam"/>
</dbReference>
<accession>A0A261SCI2</accession>
<dbReference type="PANTHER" id="PTHR42879">
    <property type="entry name" value="3-OXOACYL-(ACYL-CARRIER-PROTEIN) REDUCTASE"/>
    <property type="match status" value="1"/>
</dbReference>
<evidence type="ECO:0000313" key="3">
    <source>
        <dbReference type="Proteomes" id="UP000216020"/>
    </source>
</evidence>
<evidence type="ECO:0000256" key="1">
    <source>
        <dbReference type="ARBA" id="ARBA00006484"/>
    </source>
</evidence>
<gene>
    <name evidence="2" type="ORF">CAL29_15555</name>
</gene>